<dbReference type="Proteomes" id="UP000001036">
    <property type="component" value="Chromosome"/>
</dbReference>
<proteinExistence type="predicted"/>
<dbReference type="Pfam" id="PF13163">
    <property type="entry name" value="DUF3999"/>
    <property type="match status" value="1"/>
</dbReference>
<evidence type="ECO:0000313" key="4">
    <source>
        <dbReference type="Proteomes" id="UP000001036"/>
    </source>
</evidence>
<keyword evidence="3" id="KW-0449">Lipoprotein</keyword>
<dbReference type="RefSeq" id="WP_012487642.1">
    <property type="nucleotide sequence ID" value="NC_010995.1"/>
</dbReference>
<feature type="transmembrane region" description="Helical" evidence="1">
    <location>
        <begin position="442"/>
        <end position="463"/>
    </location>
</feature>
<dbReference type="STRING" id="498211.CJA_2035"/>
<dbReference type="PROSITE" id="PS51257">
    <property type="entry name" value="PROKAR_LIPOPROTEIN"/>
    <property type="match status" value="1"/>
</dbReference>
<evidence type="ECO:0000256" key="2">
    <source>
        <dbReference type="SAM" id="SignalP"/>
    </source>
</evidence>
<dbReference type="KEGG" id="cja:CJA_2035"/>
<feature type="chain" id="PRO_5002793941" evidence="2">
    <location>
        <begin position="23"/>
        <end position="471"/>
    </location>
</feature>
<keyword evidence="2" id="KW-0732">Signal</keyword>
<keyword evidence="1" id="KW-0472">Membrane</keyword>
<accession>B3PHN4</accession>
<dbReference type="EMBL" id="CP000934">
    <property type="protein sequence ID" value="ACE85445.1"/>
    <property type="molecule type" value="Genomic_DNA"/>
</dbReference>
<reference evidence="3 4" key="1">
    <citation type="journal article" date="2008" name="J. Bacteriol.">
        <title>Insights into plant cell wall degradation from the genome sequence of the soil bacterium Cellvibrio japonicus.</title>
        <authorList>
            <person name="Deboy R.T."/>
            <person name="Mongodin E.F."/>
            <person name="Fouts D.E."/>
            <person name="Tailford L.E."/>
            <person name="Khouri H."/>
            <person name="Emerson J.B."/>
            <person name="Mohamoud Y."/>
            <person name="Watkins K."/>
            <person name="Henrissat B."/>
            <person name="Gilbert H.J."/>
            <person name="Nelson K.E."/>
        </authorList>
    </citation>
    <scope>NUCLEOTIDE SEQUENCE [LARGE SCALE GENOMIC DNA]</scope>
    <source>
        <strain evidence="3 4">Ueda107</strain>
    </source>
</reference>
<gene>
    <name evidence="3" type="ordered locus">CJA_2035</name>
</gene>
<dbReference type="InterPro" id="IPR025060">
    <property type="entry name" value="DUF3999"/>
</dbReference>
<dbReference type="eggNOG" id="ENOG5032J3D">
    <property type="taxonomic scope" value="Bacteria"/>
</dbReference>
<keyword evidence="1" id="KW-0812">Transmembrane</keyword>
<organism evidence="3 4">
    <name type="scientific">Cellvibrio japonicus (strain Ueda107)</name>
    <name type="common">Pseudomonas fluorescens subsp. cellulosa</name>
    <dbReference type="NCBI Taxonomy" id="498211"/>
    <lineage>
        <taxon>Bacteria</taxon>
        <taxon>Pseudomonadati</taxon>
        <taxon>Pseudomonadota</taxon>
        <taxon>Gammaproteobacteria</taxon>
        <taxon>Cellvibrionales</taxon>
        <taxon>Cellvibrionaceae</taxon>
        <taxon>Cellvibrio</taxon>
    </lineage>
</organism>
<dbReference type="HOGENOM" id="CLU_033800_1_0_6"/>
<dbReference type="AlphaFoldDB" id="B3PHN4"/>
<protein>
    <submittedName>
        <fullName evidence="3">Putative lipoprotein</fullName>
    </submittedName>
</protein>
<keyword evidence="1" id="KW-1133">Transmembrane helix</keyword>
<feature type="signal peptide" evidence="2">
    <location>
        <begin position="1"/>
        <end position="22"/>
    </location>
</feature>
<evidence type="ECO:0000256" key="1">
    <source>
        <dbReference type="SAM" id="Phobius"/>
    </source>
</evidence>
<sequence length="471" mass="52365">MRFLWSGCLALVLACGALNTVAGVVAVYDIKLQPDKATPYLQLELTEDIYRYSRSSDLQDLVVVDGQGNRLPHRVIRIPVAQAPQEQVSHVHFFPVPVGAKPETLLALSSASIRLDDNAISVTVEKTPRTELLDQQAPIDFYVVDLTEFRATADKLQLDWQVAEINQYLDVEISGSNDLSSWSPVAHGTLVQLQKNGQKLTRKQIGLNLHAREYAYLRLQFPRGGQGLLLTSVQVITQQASNALIADRQWQVTGRLAEAQTSALNAKSSVNKASAAAWEFTRAEMAPVTRISLALGETSYGDNIKLFSRRTEKQPWQLVYQGVWFNAQVGDVWQHSDSISIYQNSDLFWRVELSEQVRNNANPILVFHHQSQLLQFIASNAAPFKVGIETDHPLPNNSAGAQVFSQLTAGKEVQWEKVDAVNLDPDIHQFARFSESVNWTTLVFWGILLLAVGVLVFVAIRLIKAVGSTSQ</sequence>
<evidence type="ECO:0000313" key="3">
    <source>
        <dbReference type="EMBL" id="ACE85445.1"/>
    </source>
</evidence>
<dbReference type="OrthoDB" id="5695998at2"/>
<name>B3PHN4_CELJU</name>
<keyword evidence="4" id="KW-1185">Reference proteome</keyword>